<reference evidence="5 6" key="1">
    <citation type="submission" date="2016-08" db="EMBL/GenBank/DDBJ databases">
        <title>Genomes of anaerobic fungi encode conserved fungal cellulosomes for biomass hydrolysis.</title>
        <authorList>
            <consortium name="DOE Joint Genome Institute"/>
            <person name="Haitjema C.H."/>
            <person name="Gilmore S.P."/>
            <person name="Henske J.K."/>
            <person name="Solomon K.V."/>
            <person name="De Groot R."/>
            <person name="Kuo A."/>
            <person name="Mondo S.J."/>
            <person name="Salamov A.A."/>
            <person name="Labutti K."/>
            <person name="Zhao Z."/>
            <person name="Chiniquy J."/>
            <person name="Barry K."/>
            <person name="Brewer H.M."/>
            <person name="Purvine S.O."/>
            <person name="Wright A.T."/>
            <person name="Boxma B."/>
            <person name="Van Alen T."/>
            <person name="Hackstein J.H."/>
            <person name="Baker S.E."/>
            <person name="Grigoriev I.V."/>
            <person name="O'Malley M.A."/>
        </authorList>
    </citation>
    <scope>NUCLEOTIDE SEQUENCE [LARGE SCALE GENOMIC DNA]</scope>
    <source>
        <strain evidence="6">finn</strain>
    </source>
</reference>
<keyword evidence="4" id="KW-0812">Transmembrane</keyword>
<dbReference type="Gene3D" id="2.60.120.740">
    <property type="match status" value="1"/>
</dbReference>
<dbReference type="Gene3D" id="3.90.550.10">
    <property type="entry name" value="Spore Coat Polysaccharide Biosynthesis Protein SpsA, Chain A"/>
    <property type="match status" value="1"/>
</dbReference>
<dbReference type="AlphaFoldDB" id="A0A1Y1V3G1"/>
<dbReference type="CDD" id="cd22823">
    <property type="entry name" value="Gal_Rha_Lectin"/>
    <property type="match status" value="1"/>
</dbReference>
<proteinExistence type="inferred from homology"/>
<dbReference type="GO" id="GO:0000139">
    <property type="term" value="C:Golgi membrane"/>
    <property type="evidence" value="ECO:0007669"/>
    <property type="project" value="TreeGrafter"/>
</dbReference>
<keyword evidence="3" id="KW-0808">Transferase</keyword>
<name>A0A1Y1V3G1_9FUNG</name>
<evidence type="ECO:0000256" key="4">
    <source>
        <dbReference type="SAM" id="Phobius"/>
    </source>
</evidence>
<keyword evidence="2" id="KW-0328">Glycosyltransferase</keyword>
<dbReference type="InterPro" id="IPR008630">
    <property type="entry name" value="Glyco_trans_34"/>
</dbReference>
<dbReference type="PANTHER" id="PTHR31306:SF8">
    <property type="entry name" value="GLYCOSYLTRANSFERASE FAMILY 34 PROTEIN"/>
    <property type="match status" value="1"/>
</dbReference>
<dbReference type="OrthoDB" id="2122756at2759"/>
<evidence type="ECO:0000256" key="2">
    <source>
        <dbReference type="ARBA" id="ARBA00022676"/>
    </source>
</evidence>
<keyword evidence="4" id="KW-1133">Transmembrane helix</keyword>
<evidence type="ECO:0000256" key="3">
    <source>
        <dbReference type="ARBA" id="ARBA00022679"/>
    </source>
</evidence>
<reference evidence="5 6" key="2">
    <citation type="submission" date="2016-08" db="EMBL/GenBank/DDBJ databases">
        <title>Pervasive Adenine N6-methylation of Active Genes in Fungi.</title>
        <authorList>
            <consortium name="DOE Joint Genome Institute"/>
            <person name="Mondo S.J."/>
            <person name="Dannebaum R.O."/>
            <person name="Kuo R.C."/>
            <person name="Labutti K."/>
            <person name="Haridas S."/>
            <person name="Kuo A."/>
            <person name="Salamov A."/>
            <person name="Ahrendt S.R."/>
            <person name="Lipzen A."/>
            <person name="Sullivan W."/>
            <person name="Andreopoulos W.B."/>
            <person name="Clum A."/>
            <person name="Lindquist E."/>
            <person name="Daum C."/>
            <person name="Ramamoorthy G.K."/>
            <person name="Gryganskyi A."/>
            <person name="Culley D."/>
            <person name="Magnuson J.K."/>
            <person name="James T.Y."/>
            <person name="O'Malley M.A."/>
            <person name="Stajich J.E."/>
            <person name="Spatafora J.W."/>
            <person name="Visel A."/>
            <person name="Grigoriev I.V."/>
        </authorList>
    </citation>
    <scope>NUCLEOTIDE SEQUENCE [LARGE SCALE GENOMIC DNA]</scope>
    <source>
        <strain evidence="6">finn</strain>
    </source>
</reference>
<protein>
    <submittedName>
        <fullName evidence="5">Uncharacterized protein</fullName>
    </submittedName>
</protein>
<comment type="caution">
    <text evidence="5">The sequence shown here is derived from an EMBL/GenBank/DDBJ whole genome shotgun (WGS) entry which is preliminary data.</text>
</comment>
<keyword evidence="4" id="KW-0472">Membrane</keyword>
<dbReference type="InterPro" id="IPR043159">
    <property type="entry name" value="Lectin_gal-bd_sf"/>
</dbReference>
<dbReference type="PANTHER" id="PTHR31306">
    <property type="entry name" value="ALPHA-1,6-MANNOSYLTRANSFERASE MNN11-RELATED"/>
    <property type="match status" value="1"/>
</dbReference>
<dbReference type="EMBL" id="MCFH01000035">
    <property type="protein sequence ID" value="ORX46406.1"/>
    <property type="molecule type" value="Genomic_DNA"/>
</dbReference>
<dbReference type="SUPFAM" id="SSF53448">
    <property type="entry name" value="Nucleotide-diphospho-sugar transferases"/>
    <property type="match status" value="1"/>
</dbReference>
<evidence type="ECO:0000313" key="5">
    <source>
        <dbReference type="EMBL" id="ORX46406.1"/>
    </source>
</evidence>
<dbReference type="InterPro" id="IPR029044">
    <property type="entry name" value="Nucleotide-diphossugar_trans"/>
</dbReference>
<sequence>MTINVENFNNIRNESNETSLLLSEKLNINSDQSIIEIEHKCEYPNNQRKRNIFKRSFFLIIIVLIYYVIISVILFNKYKDSHNSVKIKEDKIKNLNDIQFLEASRTILIDIKNVTGNLKSKEKEIPLRNLTESEAFKKIFNDDKYKTLYYYGFYYCNNTDGPITINLNFDDGTKTNLYTRLNKRFASKQFTAYKVDKNFYDSLDNRTITKRTLFCEIPQIATPESFHGYKLICPKYYTLRIEDAYYGIHNQDDNFCQKGKYIGKYRENENTKENSEITEYESKENFKERQKKFKKRLENLENSGNPKIKKFNSLYIGNSENLENDADKIQTAKNINNIPSTEKSTTINLIDKLSLVNQIIPTEFSCDSYPVDTVRHKCEGKSSCTIKPIGSIFGYPCDRFNKYLEIQYHCEKEIVKQPRIAIITFIDKFKVNSISENAISELYQYAKIHGYDFFIDHEVYYAEREIYYMKTNTIIKYLLRFLEEKTYDWIFWVDSDVVMVNPNIKLETFLPPIEKNDIHLIISGDSNGINAGVFFLRINSWSLTYMMRTVSYAYNHKTSLIFYSDQTSMNNVLLENYEVETDHFVLVPQKWFNMYIDETTPGYFLIHFAGVVMKDIIAKSVREFLLNNTEYYMKTSEEMRKEVEEYYNNPLENKLVKGQ</sequence>
<evidence type="ECO:0000313" key="6">
    <source>
        <dbReference type="Proteomes" id="UP000193719"/>
    </source>
</evidence>
<accession>A0A1Y1V3G1</accession>
<organism evidence="5 6">
    <name type="scientific">Piromyces finnis</name>
    <dbReference type="NCBI Taxonomy" id="1754191"/>
    <lineage>
        <taxon>Eukaryota</taxon>
        <taxon>Fungi</taxon>
        <taxon>Fungi incertae sedis</taxon>
        <taxon>Chytridiomycota</taxon>
        <taxon>Chytridiomycota incertae sedis</taxon>
        <taxon>Neocallimastigomycetes</taxon>
        <taxon>Neocallimastigales</taxon>
        <taxon>Neocallimastigaceae</taxon>
        <taxon>Piromyces</taxon>
    </lineage>
</organism>
<dbReference type="GO" id="GO:0016757">
    <property type="term" value="F:glycosyltransferase activity"/>
    <property type="evidence" value="ECO:0007669"/>
    <property type="project" value="UniProtKB-KW"/>
</dbReference>
<gene>
    <name evidence="5" type="ORF">BCR36DRAFT_372236</name>
</gene>
<dbReference type="Pfam" id="PF05637">
    <property type="entry name" value="Glyco_transf_34"/>
    <property type="match status" value="2"/>
</dbReference>
<dbReference type="Proteomes" id="UP000193719">
    <property type="component" value="Unassembled WGS sequence"/>
</dbReference>
<keyword evidence="6" id="KW-1185">Reference proteome</keyword>
<dbReference type="GO" id="GO:0006487">
    <property type="term" value="P:protein N-linked glycosylation"/>
    <property type="evidence" value="ECO:0007669"/>
    <property type="project" value="TreeGrafter"/>
</dbReference>
<evidence type="ECO:0000256" key="1">
    <source>
        <dbReference type="ARBA" id="ARBA00005664"/>
    </source>
</evidence>
<feature type="transmembrane region" description="Helical" evidence="4">
    <location>
        <begin position="57"/>
        <end position="75"/>
    </location>
</feature>
<comment type="similarity">
    <text evidence="1">Belongs to the glycosyltransferase 34 family.</text>
</comment>